<gene>
    <name evidence="3" type="ORF">RhiirA4_484955</name>
</gene>
<accession>A0A2I1HPI7</accession>
<evidence type="ECO:0000313" key="3">
    <source>
        <dbReference type="EMBL" id="PKY60805.1"/>
    </source>
</evidence>
<protein>
    <submittedName>
        <fullName evidence="3">Uncharacterized protein</fullName>
    </submittedName>
</protein>
<feature type="region of interest" description="Disordered" evidence="2">
    <location>
        <begin position="116"/>
        <end position="198"/>
    </location>
</feature>
<evidence type="ECO:0000256" key="1">
    <source>
        <dbReference type="SAM" id="Coils"/>
    </source>
</evidence>
<feature type="compositionally biased region" description="Basic and acidic residues" evidence="2">
    <location>
        <begin position="169"/>
        <end position="189"/>
    </location>
</feature>
<sequence>MRRLIIKLEVTETKDGEINYKEENIKKIEVFETEWIEYYESMKENNDIMRKLDMVYGMIDIYEEFRKRHGNITLCYGCMMPINKNEEKKRCEERNKLFTGNCLECSEQEELTLESISLFDEDELESSEQDEYMETDEADGDENNDNDIEEGNSNEYNNRKGSNKRKRRIEKEANNTEKGNERKKAKIEGEESTEEEEMLEDGTEAFKKLLKDLCTPVIEEQVVEQEDVENMTLERLFTRAEKGSQELVKYWFDVGKEFRNEIKKIKGETNKKEKTIRSDIYNRMEKNLKGRTRNTIQARLTRAENIYKLFEGIGGKQKINRMKNTCMNTIIKLKFREGEIDELIRKVNEIEEERNSIMEE</sequence>
<comment type="caution">
    <text evidence="3">The sequence shown here is derived from an EMBL/GenBank/DDBJ whole genome shotgun (WGS) entry which is preliminary data.</text>
</comment>
<dbReference type="VEuPathDB" id="FungiDB:RhiirA1_473835"/>
<dbReference type="VEuPathDB" id="FungiDB:FUN_009330"/>
<dbReference type="AlphaFoldDB" id="A0A2I1HPI7"/>
<dbReference type="Proteomes" id="UP000234323">
    <property type="component" value="Unassembled WGS sequence"/>
</dbReference>
<name>A0A2I1HPI7_9GLOM</name>
<keyword evidence="4" id="KW-1185">Reference proteome</keyword>
<dbReference type="EMBL" id="LLXI01004621">
    <property type="protein sequence ID" value="PKY60805.1"/>
    <property type="molecule type" value="Genomic_DNA"/>
</dbReference>
<keyword evidence="1" id="KW-0175">Coiled coil</keyword>
<organism evidence="3 4">
    <name type="scientific">Rhizophagus irregularis</name>
    <dbReference type="NCBI Taxonomy" id="588596"/>
    <lineage>
        <taxon>Eukaryota</taxon>
        <taxon>Fungi</taxon>
        <taxon>Fungi incertae sedis</taxon>
        <taxon>Mucoromycota</taxon>
        <taxon>Glomeromycotina</taxon>
        <taxon>Glomeromycetes</taxon>
        <taxon>Glomerales</taxon>
        <taxon>Glomeraceae</taxon>
        <taxon>Rhizophagus</taxon>
    </lineage>
</organism>
<reference evidence="3 4" key="1">
    <citation type="submission" date="2015-10" db="EMBL/GenBank/DDBJ databases">
        <title>Genome analyses suggest a sexual origin of heterokaryosis in a supposedly ancient asexual fungus.</title>
        <authorList>
            <person name="Ropars J."/>
            <person name="Sedzielewska K."/>
            <person name="Noel J."/>
            <person name="Charron P."/>
            <person name="Farinelli L."/>
            <person name="Marton T."/>
            <person name="Kruger M."/>
            <person name="Pelin A."/>
            <person name="Brachmann A."/>
            <person name="Corradi N."/>
        </authorList>
    </citation>
    <scope>NUCLEOTIDE SEQUENCE [LARGE SCALE GENOMIC DNA]</scope>
    <source>
        <strain evidence="3 4">A4</strain>
    </source>
</reference>
<evidence type="ECO:0000313" key="4">
    <source>
        <dbReference type="Proteomes" id="UP000234323"/>
    </source>
</evidence>
<dbReference type="VEuPathDB" id="FungiDB:RhiirFUN_013198"/>
<evidence type="ECO:0000256" key="2">
    <source>
        <dbReference type="SAM" id="MobiDB-lite"/>
    </source>
</evidence>
<feature type="compositionally biased region" description="Acidic residues" evidence="2">
    <location>
        <begin position="119"/>
        <end position="152"/>
    </location>
</feature>
<proteinExistence type="predicted"/>
<feature type="coiled-coil region" evidence="1">
    <location>
        <begin position="333"/>
        <end position="360"/>
    </location>
</feature>